<dbReference type="Pfam" id="PF01535">
    <property type="entry name" value="PPR"/>
    <property type="match status" value="4"/>
</dbReference>
<sequence>MRSAKSASQDRIFDLKRMRIMHSILRPIIYQSSSNQRLCFLSSSTLATDVKFEVQTVLENTSPIEEQLERFLPVLSSKTVTSILQEQKNFKLGFRFFIWAMRRRQFRSWDSHNWMIDEMCKSNAFEMVWELLEEMKKSGILIAPQTFNVLISAYAKMGAAEKAVDSFAQMKDFNSRPNTFTYNTMLHLLVQKQVSILALAVYNQMMKSDCRPNRATYGILIDGLCKAGKTEDALQLFDEMTHRGISPDVMIYTIIICGLCQEKRTGDAQRLLLDTMNMNNCSPDTIAYNALLNGFCKLGRMDEIVSLLKSIKKEGFVFGLNGYSCLIDGLFRIGRFREACQLWHKLMCDRNIAPDCILYTIMMKGLTQAGKVEDALKLLSEMVSRGIVPDTFCYNTLIKGFCDMGLLDEARSLKLEISQNDCFPDSATYTILICGLCKKGLVDEAQQIFEEMEKLGCLPTVMTFNALISGLCKAGELEQAHLLFYKMEIGRNPSLFLRLSQGAERVLDSASLQKLVEHLCETGLILKAYKLLMQLADSGVVPNIYTYNILINGFCKARDIDRAFKIFKELQLKGHSPDSVTYATLIDGLQRVNREEDAVKVFDQMVKNGCTPTVVIYKTLLTALCRRGKVAQTFSLWLEYVRSFPDQDDMAIKLVEENFKRGNVEEAIRGLLRIDFKCKSLDPSPYNIWLIGFCRAGKVGEALKLFSILEKYKVDISPPSCVMLIYGLCQRGIVDIAVDIFLYTLEKDYKLLPPVCNRLIISLFYQDRKGSLLDLVKKMGAAGYDLKLYLNQTTISMLKDLALQHKMQAVSLTVKTVRRVAAKSALDDSFRRDSFVSILHGYRILFTKLTHEDLENCASWNFKIVITTAREKLQLDCCAKVSKRRDTEVSMDIELDNLCKPGLAWGRCSRRTELKLLNVLLSYCRKPASERTGDCMFLLYSSSVLDY</sequence>
<keyword evidence="1" id="KW-0677">Repeat</keyword>
<feature type="repeat" description="PPR" evidence="2">
    <location>
        <begin position="682"/>
        <end position="716"/>
    </location>
</feature>
<gene>
    <name evidence="3" type="ORF">Sjap_008804</name>
</gene>
<keyword evidence="4" id="KW-1185">Reference proteome</keyword>
<feature type="repeat" description="PPR" evidence="2">
    <location>
        <begin position="578"/>
        <end position="612"/>
    </location>
</feature>
<comment type="caution">
    <text evidence="3">The sequence shown here is derived from an EMBL/GenBank/DDBJ whole genome shotgun (WGS) entry which is preliminary data.</text>
</comment>
<dbReference type="AlphaFoldDB" id="A0AAP0JSK3"/>
<proteinExistence type="predicted"/>
<feature type="repeat" description="PPR" evidence="2">
    <location>
        <begin position="319"/>
        <end position="354"/>
    </location>
</feature>
<reference evidence="3 4" key="1">
    <citation type="submission" date="2024-01" db="EMBL/GenBank/DDBJ databases">
        <title>Genome assemblies of Stephania.</title>
        <authorList>
            <person name="Yang L."/>
        </authorList>
    </citation>
    <scope>NUCLEOTIDE SEQUENCE [LARGE SCALE GENOMIC DNA]</scope>
    <source>
        <strain evidence="3">QJT</strain>
        <tissue evidence="3">Leaf</tissue>
    </source>
</reference>
<feature type="repeat" description="PPR" evidence="2">
    <location>
        <begin position="284"/>
        <end position="318"/>
    </location>
</feature>
<evidence type="ECO:0000256" key="2">
    <source>
        <dbReference type="PROSITE-ProRule" id="PRU00708"/>
    </source>
</evidence>
<organism evidence="3 4">
    <name type="scientific">Stephania japonica</name>
    <dbReference type="NCBI Taxonomy" id="461633"/>
    <lineage>
        <taxon>Eukaryota</taxon>
        <taxon>Viridiplantae</taxon>
        <taxon>Streptophyta</taxon>
        <taxon>Embryophyta</taxon>
        <taxon>Tracheophyta</taxon>
        <taxon>Spermatophyta</taxon>
        <taxon>Magnoliopsida</taxon>
        <taxon>Ranunculales</taxon>
        <taxon>Menispermaceae</taxon>
        <taxon>Menispermoideae</taxon>
        <taxon>Cissampelideae</taxon>
        <taxon>Stephania</taxon>
    </lineage>
</organism>
<feature type="repeat" description="PPR" evidence="2">
    <location>
        <begin position="543"/>
        <end position="577"/>
    </location>
</feature>
<feature type="repeat" description="PPR" evidence="2">
    <location>
        <begin position="390"/>
        <end position="424"/>
    </location>
</feature>
<dbReference type="SUPFAM" id="SSF81901">
    <property type="entry name" value="HCP-like"/>
    <property type="match status" value="1"/>
</dbReference>
<dbReference type="PANTHER" id="PTHR47942:SF16">
    <property type="entry name" value="PENTATRICOPEPTIDE REPEAT DOMAIN CONTAINING PROTEIN-RELATED"/>
    <property type="match status" value="1"/>
</dbReference>
<dbReference type="InterPro" id="IPR051222">
    <property type="entry name" value="PPR/CCM1_RNA-binding"/>
</dbReference>
<dbReference type="Gene3D" id="1.25.40.10">
    <property type="entry name" value="Tetratricopeptide repeat domain"/>
    <property type="match status" value="6"/>
</dbReference>
<feature type="repeat" description="PPR" evidence="2">
    <location>
        <begin position="425"/>
        <end position="459"/>
    </location>
</feature>
<evidence type="ECO:0000313" key="4">
    <source>
        <dbReference type="Proteomes" id="UP001417504"/>
    </source>
</evidence>
<feature type="repeat" description="PPR" evidence="2">
    <location>
        <begin position="248"/>
        <end position="283"/>
    </location>
</feature>
<name>A0AAP0JSK3_9MAGN</name>
<dbReference type="Pfam" id="PF13041">
    <property type="entry name" value="PPR_2"/>
    <property type="match status" value="5"/>
</dbReference>
<dbReference type="Pfam" id="PF12854">
    <property type="entry name" value="PPR_1"/>
    <property type="match status" value="1"/>
</dbReference>
<feature type="repeat" description="PPR" evidence="2">
    <location>
        <begin position="108"/>
        <end position="142"/>
    </location>
</feature>
<dbReference type="PANTHER" id="PTHR47942">
    <property type="entry name" value="TETRATRICOPEPTIDE REPEAT (TPR)-LIKE SUPERFAMILY PROTEIN-RELATED"/>
    <property type="match status" value="1"/>
</dbReference>
<dbReference type="InterPro" id="IPR002885">
    <property type="entry name" value="PPR_rpt"/>
</dbReference>
<accession>A0AAP0JSK3</accession>
<dbReference type="InterPro" id="IPR011990">
    <property type="entry name" value="TPR-like_helical_dom_sf"/>
</dbReference>
<evidence type="ECO:0000313" key="3">
    <source>
        <dbReference type="EMBL" id="KAK9138210.1"/>
    </source>
</evidence>
<feature type="repeat" description="PPR" evidence="2">
    <location>
        <begin position="355"/>
        <end position="389"/>
    </location>
</feature>
<dbReference type="PROSITE" id="PS51375">
    <property type="entry name" value="PPR"/>
    <property type="match status" value="15"/>
</dbReference>
<dbReference type="EMBL" id="JBBNAE010000003">
    <property type="protein sequence ID" value="KAK9138210.1"/>
    <property type="molecule type" value="Genomic_DNA"/>
</dbReference>
<dbReference type="Proteomes" id="UP001417504">
    <property type="component" value="Unassembled WGS sequence"/>
</dbReference>
<evidence type="ECO:0008006" key="5">
    <source>
        <dbReference type="Google" id="ProtNLM"/>
    </source>
</evidence>
<feature type="repeat" description="PPR" evidence="2">
    <location>
        <begin position="178"/>
        <end position="212"/>
    </location>
</feature>
<feature type="repeat" description="PPR" evidence="2">
    <location>
        <begin position="213"/>
        <end position="247"/>
    </location>
</feature>
<protein>
    <recommendedName>
        <fullName evidence="5">Pentatricopeptide repeat-containing protein</fullName>
    </recommendedName>
</protein>
<feature type="repeat" description="PPR" evidence="2">
    <location>
        <begin position="143"/>
        <end position="177"/>
    </location>
</feature>
<evidence type="ECO:0000256" key="1">
    <source>
        <dbReference type="ARBA" id="ARBA00022737"/>
    </source>
</evidence>
<dbReference type="NCBIfam" id="TIGR00756">
    <property type="entry name" value="PPR"/>
    <property type="match status" value="12"/>
</dbReference>
<feature type="repeat" description="PPR" evidence="2">
    <location>
        <begin position="508"/>
        <end position="542"/>
    </location>
</feature>
<feature type="repeat" description="PPR" evidence="2">
    <location>
        <begin position="460"/>
        <end position="494"/>
    </location>
</feature>